<dbReference type="AlphaFoldDB" id="A0A167DAA0"/>
<keyword evidence="1" id="KW-0472">Membrane</keyword>
<evidence type="ECO:0000256" key="1">
    <source>
        <dbReference type="SAM" id="Phobius"/>
    </source>
</evidence>
<accession>A0A167DAA0</accession>
<dbReference type="Proteomes" id="UP000076643">
    <property type="component" value="Unassembled WGS sequence"/>
</dbReference>
<feature type="transmembrane region" description="Helical" evidence="1">
    <location>
        <begin position="55"/>
        <end position="76"/>
    </location>
</feature>
<keyword evidence="1" id="KW-1133">Transmembrane helix</keyword>
<keyword evidence="3" id="KW-1185">Reference proteome</keyword>
<feature type="transmembrane region" description="Helical" evidence="1">
    <location>
        <begin position="12"/>
        <end position="35"/>
    </location>
</feature>
<keyword evidence="1" id="KW-0812">Transmembrane</keyword>
<evidence type="ECO:0000313" key="3">
    <source>
        <dbReference type="Proteomes" id="UP000076643"/>
    </source>
</evidence>
<protein>
    <submittedName>
        <fullName evidence="2">Uncharacterized protein</fullName>
    </submittedName>
</protein>
<sequence length="182" mass="20871">MVSYEEKIKSKSVGYGLIVLAIFFFLLPLIWLGMITATSNFNLNELIEKITEESQIALVIGLFAILFWALSVVFFYQAWNEIKANGLWICSVKNRVLKFIAPSPKLEKSISIEIEKIRFIEKKVKDIGDGEESVIWSFILLNDCINLEHFGLLDIEQAVSFINQNHNTPIITRNFDIRGNEI</sequence>
<gene>
    <name evidence="2" type="ORF">N475_06135</name>
</gene>
<dbReference type="EMBL" id="AUYB01000002">
    <property type="protein sequence ID" value="KZN48605.1"/>
    <property type="molecule type" value="Genomic_DNA"/>
</dbReference>
<dbReference type="RefSeq" id="WP_063358101.1">
    <property type="nucleotide sequence ID" value="NZ_AQHB01000041.1"/>
</dbReference>
<comment type="caution">
    <text evidence="2">The sequence shown here is derived from an EMBL/GenBank/DDBJ whole genome shotgun (WGS) entry which is preliminary data.</text>
</comment>
<reference evidence="2 3" key="1">
    <citation type="submission" date="2013-07" db="EMBL/GenBank/DDBJ databases">
        <title>Comparative Genomic and Metabolomic Analysis of Twelve Strains of Pseudoalteromonas luteoviolacea.</title>
        <authorList>
            <person name="Vynne N.G."/>
            <person name="Mansson M."/>
            <person name="Gram L."/>
        </authorList>
    </citation>
    <scope>NUCLEOTIDE SEQUENCE [LARGE SCALE GENOMIC DNA]</scope>
    <source>
        <strain evidence="2 3">DSM 6061</strain>
    </source>
</reference>
<proteinExistence type="predicted"/>
<dbReference type="PATRIC" id="fig|1365250.3.peg.78"/>
<organism evidence="2 3">
    <name type="scientific">Pseudoalteromonas luteoviolacea DSM 6061</name>
    <dbReference type="NCBI Taxonomy" id="1365250"/>
    <lineage>
        <taxon>Bacteria</taxon>
        <taxon>Pseudomonadati</taxon>
        <taxon>Pseudomonadota</taxon>
        <taxon>Gammaproteobacteria</taxon>
        <taxon>Alteromonadales</taxon>
        <taxon>Pseudoalteromonadaceae</taxon>
        <taxon>Pseudoalteromonas</taxon>
    </lineage>
</organism>
<evidence type="ECO:0000313" key="2">
    <source>
        <dbReference type="EMBL" id="KZN48605.1"/>
    </source>
</evidence>
<name>A0A167DAA0_9GAMM</name>